<dbReference type="Pfam" id="PF01612">
    <property type="entry name" value="DNA_pol_A_exo1"/>
    <property type="match status" value="1"/>
</dbReference>
<dbReference type="SMART" id="SM00474">
    <property type="entry name" value="35EXOc"/>
    <property type="match status" value="1"/>
</dbReference>
<keyword evidence="2" id="KW-0479">Metal-binding</keyword>
<reference evidence="10 11" key="1">
    <citation type="submission" date="2018-03" db="EMBL/GenBank/DDBJ databases">
        <title>Genomic Encyclopedia of Archaeal and Bacterial Type Strains, Phase II (KMG-II): from individual species to whole genera.</title>
        <authorList>
            <person name="Goeker M."/>
        </authorList>
    </citation>
    <scope>NUCLEOTIDE SEQUENCE [LARGE SCALE GENOMIC DNA]</scope>
    <source>
        <strain evidence="10 11">DSM 27267</strain>
    </source>
</reference>
<feature type="domain" description="3'-5' exonuclease" evidence="8">
    <location>
        <begin position="29"/>
        <end position="198"/>
    </location>
</feature>
<dbReference type="SUPFAM" id="SSF53098">
    <property type="entry name" value="Ribonuclease H-like"/>
    <property type="match status" value="1"/>
</dbReference>
<dbReference type="GO" id="GO:0006139">
    <property type="term" value="P:nucleobase-containing compound metabolic process"/>
    <property type="evidence" value="ECO:0007669"/>
    <property type="project" value="InterPro"/>
</dbReference>
<evidence type="ECO:0000313" key="10">
    <source>
        <dbReference type="EMBL" id="PSK82659.1"/>
    </source>
</evidence>
<dbReference type="PANTHER" id="PTHR13620">
    <property type="entry name" value="3-5 EXONUCLEASE"/>
    <property type="match status" value="1"/>
</dbReference>
<keyword evidence="1" id="KW-0540">Nuclease</keyword>
<dbReference type="InterPro" id="IPR002562">
    <property type="entry name" value="3'-5'_exonuclease_dom"/>
</dbReference>
<evidence type="ECO:0000313" key="9">
    <source>
        <dbReference type="EMBL" id="GET21519.1"/>
    </source>
</evidence>
<dbReference type="EMBL" id="BLAU01000001">
    <property type="protein sequence ID" value="GET21519.1"/>
    <property type="molecule type" value="Genomic_DNA"/>
</dbReference>
<dbReference type="PANTHER" id="PTHR13620:SF109">
    <property type="entry name" value="3'-5' EXONUCLEASE"/>
    <property type="match status" value="1"/>
</dbReference>
<evidence type="ECO:0000256" key="1">
    <source>
        <dbReference type="ARBA" id="ARBA00022722"/>
    </source>
</evidence>
<dbReference type="OrthoDB" id="9793333at2"/>
<keyword evidence="12" id="KW-1185">Reference proteome</keyword>
<comment type="caution">
    <text evidence="10">The sequence shown here is derived from an EMBL/GenBank/DDBJ whole genome shotgun (WGS) entry which is preliminary data.</text>
</comment>
<dbReference type="GO" id="GO:0003676">
    <property type="term" value="F:nucleic acid binding"/>
    <property type="evidence" value="ECO:0007669"/>
    <property type="project" value="InterPro"/>
</dbReference>
<dbReference type="GO" id="GO:0046872">
    <property type="term" value="F:metal ion binding"/>
    <property type="evidence" value="ECO:0007669"/>
    <property type="project" value="UniProtKB-KW"/>
</dbReference>
<evidence type="ECO:0000313" key="11">
    <source>
        <dbReference type="Proteomes" id="UP000240621"/>
    </source>
</evidence>
<dbReference type="InterPro" id="IPR012337">
    <property type="entry name" value="RNaseH-like_sf"/>
</dbReference>
<dbReference type="InterPro" id="IPR051132">
    <property type="entry name" value="3-5_Exonuclease_domain"/>
</dbReference>
<dbReference type="RefSeq" id="WP_106542267.1">
    <property type="nucleotide sequence ID" value="NZ_BLAU01000001.1"/>
</dbReference>
<proteinExistence type="predicted"/>
<protein>
    <recommendedName>
        <fullName evidence="6">3'-5' exonuclease</fullName>
    </recommendedName>
    <alternativeName>
        <fullName evidence="7">Werner Syndrome-like exonuclease</fullName>
    </alternativeName>
</protein>
<keyword evidence="4 10" id="KW-0269">Exonuclease</keyword>
<gene>
    <name evidence="10" type="ORF">CLV93_10551</name>
    <name evidence="9" type="ORF">JCM18694_17650</name>
</gene>
<dbReference type="AlphaFoldDB" id="A0A2P8CCL0"/>
<reference evidence="9 12" key="2">
    <citation type="submission" date="2019-10" db="EMBL/GenBank/DDBJ databases">
        <title>Prolixibacter strains distinguished by the presence of nitrate reductase genes were adept at nitrate-dependent anaerobic corrosion of metallic iron and carbon steel.</title>
        <authorList>
            <person name="Iino T."/>
            <person name="Shono N."/>
            <person name="Ito K."/>
            <person name="Nakamura R."/>
            <person name="Sueoka K."/>
            <person name="Harayama S."/>
            <person name="Ohkuma M."/>
        </authorList>
    </citation>
    <scope>NUCLEOTIDE SEQUENCE [LARGE SCALE GENOMIC DNA]</scope>
    <source>
        <strain evidence="9 12">MIC1-1</strain>
    </source>
</reference>
<dbReference type="Gene3D" id="3.30.420.10">
    <property type="entry name" value="Ribonuclease H-like superfamily/Ribonuclease H"/>
    <property type="match status" value="1"/>
</dbReference>
<accession>A0A2P8CCL0</accession>
<evidence type="ECO:0000313" key="12">
    <source>
        <dbReference type="Proteomes" id="UP000396862"/>
    </source>
</evidence>
<dbReference type="EMBL" id="PYGC01000005">
    <property type="protein sequence ID" value="PSK82659.1"/>
    <property type="molecule type" value="Genomic_DNA"/>
</dbReference>
<sequence length="202" mass="22935">MKEETTVLHKCISKDELNELPLSHFEGEIQLVETLEQVDEAARYLEQQLILGFDTETRPSFKKGQTNPVALLQLSTSDKAFLFRINKIGLPERLADILANPKIVKSGAAIRDDIKILKNVNHFRPGGFVELQEYVKDFGIENFSLKKLAGIVLGFRISKSQRLTNWEAPVLTVPQQIYAATDAWVSYEIYVRLLEMEGQMAI</sequence>
<organism evidence="10 11">
    <name type="scientific">Prolixibacter denitrificans</name>
    <dbReference type="NCBI Taxonomy" id="1541063"/>
    <lineage>
        <taxon>Bacteria</taxon>
        <taxon>Pseudomonadati</taxon>
        <taxon>Bacteroidota</taxon>
        <taxon>Bacteroidia</taxon>
        <taxon>Marinilabiliales</taxon>
        <taxon>Prolixibacteraceae</taxon>
        <taxon>Prolixibacter</taxon>
    </lineage>
</organism>
<evidence type="ECO:0000256" key="5">
    <source>
        <dbReference type="ARBA" id="ARBA00022842"/>
    </source>
</evidence>
<keyword evidence="3" id="KW-0378">Hydrolase</keyword>
<dbReference type="CDD" id="cd06141">
    <property type="entry name" value="WRN_exo"/>
    <property type="match status" value="1"/>
</dbReference>
<evidence type="ECO:0000256" key="4">
    <source>
        <dbReference type="ARBA" id="ARBA00022839"/>
    </source>
</evidence>
<dbReference type="GO" id="GO:0008408">
    <property type="term" value="F:3'-5' exonuclease activity"/>
    <property type="evidence" value="ECO:0007669"/>
    <property type="project" value="InterPro"/>
</dbReference>
<evidence type="ECO:0000256" key="3">
    <source>
        <dbReference type="ARBA" id="ARBA00022801"/>
    </source>
</evidence>
<evidence type="ECO:0000259" key="8">
    <source>
        <dbReference type="SMART" id="SM00474"/>
    </source>
</evidence>
<dbReference type="InterPro" id="IPR036397">
    <property type="entry name" value="RNaseH_sf"/>
</dbReference>
<evidence type="ECO:0000256" key="2">
    <source>
        <dbReference type="ARBA" id="ARBA00022723"/>
    </source>
</evidence>
<name>A0A2P8CCL0_9BACT</name>
<dbReference type="Proteomes" id="UP000396862">
    <property type="component" value="Unassembled WGS sequence"/>
</dbReference>
<dbReference type="Proteomes" id="UP000240621">
    <property type="component" value="Unassembled WGS sequence"/>
</dbReference>
<keyword evidence="5" id="KW-0460">Magnesium</keyword>
<evidence type="ECO:0000256" key="7">
    <source>
        <dbReference type="ARBA" id="ARBA00042761"/>
    </source>
</evidence>
<evidence type="ECO:0000256" key="6">
    <source>
        <dbReference type="ARBA" id="ARBA00040531"/>
    </source>
</evidence>